<dbReference type="PANTHER" id="PTHR39323">
    <property type="entry name" value="BLR1149 PROTEIN"/>
    <property type="match status" value="1"/>
</dbReference>
<dbReference type="InterPro" id="IPR024173">
    <property type="entry name" value="Pesterase_MJ0037-like"/>
</dbReference>
<name>F9CXK7_9ARCH</name>
<reference evidence="2 3" key="1">
    <citation type="journal article" date="2011" name="J. Bacteriol.">
        <title>Genome Sequence of an Ammonia-Oxidizing Soil Archaeon, "Candidatus Nitrosoarchaeum koreensis" MY1.</title>
        <authorList>
            <person name="Kim B.K."/>
            <person name="Jung M.Y."/>
            <person name="Yu D.S."/>
            <person name="Park S.J."/>
            <person name="Oh T.K."/>
            <person name="Rhee S.K."/>
            <person name="Kim J.F."/>
        </authorList>
    </citation>
    <scope>NUCLEOTIDE SEQUENCE [LARGE SCALE GENOMIC DNA]</scope>
    <source>
        <strain evidence="2 3">MY1</strain>
    </source>
</reference>
<dbReference type="AlphaFoldDB" id="F9CXK7"/>
<keyword evidence="3" id="KW-1185">Reference proteome</keyword>
<accession>F9CXK7</accession>
<dbReference type="PANTHER" id="PTHR39323:SF1">
    <property type="entry name" value="BLR1149 PROTEIN"/>
    <property type="match status" value="1"/>
</dbReference>
<evidence type="ECO:0000313" key="3">
    <source>
        <dbReference type="Proteomes" id="UP000004440"/>
    </source>
</evidence>
<protein>
    <submittedName>
        <fullName evidence="2">Metallophosphoesterase</fullName>
    </submittedName>
</protein>
<dbReference type="SUPFAM" id="SSF56300">
    <property type="entry name" value="Metallo-dependent phosphatases"/>
    <property type="match status" value="1"/>
</dbReference>
<dbReference type="EMBL" id="AFPU01000001">
    <property type="protein sequence ID" value="EGP94009.1"/>
    <property type="molecule type" value="Genomic_DNA"/>
</dbReference>
<sequence>MPKTRIMSLKPIMILEGEKKNLIITDIHIGFESIFASNEIFIGKNSSINETISELLDVIELEKPDSLILLGDVKSSIKNISKSEWDDVPLFFKKIQEKCHITLIPGNHDANIQRLIPENISMISATGMVEENILLTHGHTMPSENFSHVDKIIMGHVHPVFFQEDSLLNGQRVWVTMKTEKQNIFPNKSGDIEITIIPSFNRYFYATHKKKYKKSISPIIERIKHVSTAKIITLDGTIIGDESMIDQVL</sequence>
<dbReference type="STRING" id="1001994.MY1_1251"/>
<dbReference type="InterPro" id="IPR004843">
    <property type="entry name" value="Calcineurin-like_PHP"/>
</dbReference>
<dbReference type="Gene3D" id="3.60.21.10">
    <property type="match status" value="1"/>
</dbReference>
<dbReference type="PIRSF" id="PIRSF000887">
    <property type="entry name" value="Pesterase_MJ0037"/>
    <property type="match status" value="1"/>
</dbReference>
<feature type="domain" description="Calcineurin-like phosphoesterase" evidence="1">
    <location>
        <begin position="22"/>
        <end position="141"/>
    </location>
</feature>
<gene>
    <name evidence="2" type="ORF">MY1_1251</name>
</gene>
<dbReference type="Pfam" id="PF00149">
    <property type="entry name" value="Metallophos"/>
    <property type="match status" value="1"/>
</dbReference>
<proteinExistence type="predicted"/>
<dbReference type="Proteomes" id="UP000004440">
    <property type="component" value="Unassembled WGS sequence"/>
</dbReference>
<comment type="caution">
    <text evidence="2">The sequence shown here is derived from an EMBL/GenBank/DDBJ whole genome shotgun (WGS) entry which is preliminary data.</text>
</comment>
<dbReference type="RefSeq" id="WP_007550899.1">
    <property type="nucleotide sequence ID" value="NZ_AFPU01000001.1"/>
</dbReference>
<dbReference type="GO" id="GO:0016787">
    <property type="term" value="F:hydrolase activity"/>
    <property type="evidence" value="ECO:0007669"/>
    <property type="project" value="InterPro"/>
</dbReference>
<dbReference type="OrthoDB" id="10013at2157"/>
<evidence type="ECO:0000259" key="1">
    <source>
        <dbReference type="Pfam" id="PF00149"/>
    </source>
</evidence>
<evidence type="ECO:0000313" key="2">
    <source>
        <dbReference type="EMBL" id="EGP94009.1"/>
    </source>
</evidence>
<dbReference type="InterPro" id="IPR029052">
    <property type="entry name" value="Metallo-depent_PP-like"/>
</dbReference>
<dbReference type="PATRIC" id="fig|1001994.6.peg.1239"/>
<organism evidence="2 3">
    <name type="scientific">Nitrosarchaeum koreense MY1</name>
    <dbReference type="NCBI Taxonomy" id="1001994"/>
    <lineage>
        <taxon>Archaea</taxon>
        <taxon>Nitrososphaerota</taxon>
        <taxon>Nitrososphaeria</taxon>
        <taxon>Nitrosopumilales</taxon>
        <taxon>Nitrosopumilaceae</taxon>
        <taxon>Nitrosarchaeum</taxon>
    </lineage>
</organism>